<proteinExistence type="predicted"/>
<gene>
    <name evidence="1" type="ORF">SAMN05660206_10114</name>
</gene>
<sequence>MLLLDVDIQNKECPQKQGHKFKEITNLTTIKLLYIHSILIHADI</sequence>
<dbReference type="EMBL" id="FOZZ01000001">
    <property type="protein sequence ID" value="SFS30285.1"/>
    <property type="molecule type" value="Genomic_DNA"/>
</dbReference>
<dbReference type="STRING" id="683125.SAMN05660206_10114"/>
<name>A0A1I6NQW5_9SPHI</name>
<evidence type="ECO:0000313" key="2">
    <source>
        <dbReference type="Proteomes" id="UP000198785"/>
    </source>
</evidence>
<evidence type="ECO:0000313" key="1">
    <source>
        <dbReference type="EMBL" id="SFS30285.1"/>
    </source>
</evidence>
<accession>A0A1I6NQW5</accession>
<keyword evidence="2" id="KW-1185">Reference proteome</keyword>
<protein>
    <submittedName>
        <fullName evidence="1">Uncharacterized protein</fullName>
    </submittedName>
</protein>
<dbReference type="Proteomes" id="UP000198785">
    <property type="component" value="Unassembled WGS sequence"/>
</dbReference>
<organism evidence="1 2">
    <name type="scientific">Sphingobacterium wenxiniae</name>
    <dbReference type="NCBI Taxonomy" id="683125"/>
    <lineage>
        <taxon>Bacteria</taxon>
        <taxon>Pseudomonadati</taxon>
        <taxon>Bacteroidota</taxon>
        <taxon>Sphingobacteriia</taxon>
        <taxon>Sphingobacteriales</taxon>
        <taxon>Sphingobacteriaceae</taxon>
        <taxon>Sphingobacterium</taxon>
    </lineage>
</organism>
<reference evidence="1 2" key="1">
    <citation type="submission" date="2016-10" db="EMBL/GenBank/DDBJ databases">
        <authorList>
            <person name="de Groot N.N."/>
        </authorList>
    </citation>
    <scope>NUCLEOTIDE SEQUENCE [LARGE SCALE GENOMIC DNA]</scope>
    <source>
        <strain evidence="1 2">DSM 22789</strain>
    </source>
</reference>
<dbReference type="AlphaFoldDB" id="A0A1I6NQW5"/>